<comment type="caution">
    <text evidence="1">The sequence shown here is derived from an EMBL/GenBank/DDBJ whole genome shotgun (WGS) entry which is preliminary data.</text>
</comment>
<keyword evidence="2" id="KW-1185">Reference proteome</keyword>
<name>A0AAW1RMP0_9CHLO</name>
<organism evidence="1 2">
    <name type="scientific">Apatococcus fuscideae</name>
    <dbReference type="NCBI Taxonomy" id="2026836"/>
    <lineage>
        <taxon>Eukaryota</taxon>
        <taxon>Viridiplantae</taxon>
        <taxon>Chlorophyta</taxon>
        <taxon>core chlorophytes</taxon>
        <taxon>Trebouxiophyceae</taxon>
        <taxon>Chlorellales</taxon>
        <taxon>Chlorellaceae</taxon>
        <taxon>Apatococcus</taxon>
    </lineage>
</organism>
<dbReference type="Proteomes" id="UP001485043">
    <property type="component" value="Unassembled WGS sequence"/>
</dbReference>
<protein>
    <submittedName>
        <fullName evidence="1">Uncharacterized protein</fullName>
    </submittedName>
</protein>
<dbReference type="EMBL" id="JALJOV010002079">
    <property type="protein sequence ID" value="KAK9835087.1"/>
    <property type="molecule type" value="Genomic_DNA"/>
</dbReference>
<sequence>MVGRSRILLHGTCKLPFVPTSISAVDSPAADATSGSQAVLVAGADRISLWHVYVNDVTFAQRSNAAKISIASLSRAEQMHTLKPGASEEDGSLKGRVVVKLLHQIMLEDGVSAVAAKECIVFVMLASRQLLLLRVLLSEAGLMIHPGSACVLDAAGEDAVPSQLLVLAPDMVQGEGHVADC</sequence>
<evidence type="ECO:0000313" key="2">
    <source>
        <dbReference type="Proteomes" id="UP001485043"/>
    </source>
</evidence>
<gene>
    <name evidence="1" type="ORF">WJX84_002127</name>
</gene>
<reference evidence="1 2" key="1">
    <citation type="journal article" date="2024" name="Nat. Commun.">
        <title>Phylogenomics reveals the evolutionary origins of lichenization in chlorophyte algae.</title>
        <authorList>
            <person name="Puginier C."/>
            <person name="Libourel C."/>
            <person name="Otte J."/>
            <person name="Skaloud P."/>
            <person name="Haon M."/>
            <person name="Grisel S."/>
            <person name="Petersen M."/>
            <person name="Berrin J.G."/>
            <person name="Delaux P.M."/>
            <person name="Dal Grande F."/>
            <person name="Keller J."/>
        </authorList>
    </citation>
    <scope>NUCLEOTIDE SEQUENCE [LARGE SCALE GENOMIC DNA]</scope>
    <source>
        <strain evidence="1 2">SAG 2523</strain>
    </source>
</reference>
<accession>A0AAW1RMP0</accession>
<proteinExistence type="predicted"/>
<evidence type="ECO:0000313" key="1">
    <source>
        <dbReference type="EMBL" id="KAK9835087.1"/>
    </source>
</evidence>
<dbReference type="AlphaFoldDB" id="A0AAW1RMP0"/>